<evidence type="ECO:0000313" key="3">
    <source>
        <dbReference type="Proteomes" id="UP000231092"/>
    </source>
</evidence>
<dbReference type="GO" id="GO:0004559">
    <property type="term" value="F:alpha-mannosidase activity"/>
    <property type="evidence" value="ECO:0007669"/>
    <property type="project" value="InterPro"/>
</dbReference>
<proteinExistence type="predicted"/>
<dbReference type="Proteomes" id="UP000231092">
    <property type="component" value="Unassembled WGS sequence"/>
</dbReference>
<reference evidence="2 3" key="1">
    <citation type="submission" date="2017-11" db="EMBL/GenBank/DDBJ databases">
        <title>Understudied soil microbes with underappreciated capabilities: Untangling the Clostridium saccharolyticum group.</title>
        <authorList>
            <person name="Leschine S."/>
        </authorList>
    </citation>
    <scope>NUCLEOTIDE SEQUENCE [LARGE SCALE GENOMIC DNA]</scope>
    <source>
        <strain evidence="2 3">18A</strain>
    </source>
</reference>
<dbReference type="InterPro" id="IPR027291">
    <property type="entry name" value="Glyco_hydro_38_N_sf"/>
</dbReference>
<dbReference type="RefSeq" id="WP_100303546.1">
    <property type="nucleotide sequence ID" value="NZ_PGET01000001.1"/>
</dbReference>
<evidence type="ECO:0000313" key="2">
    <source>
        <dbReference type="EMBL" id="PJJ26833.1"/>
    </source>
</evidence>
<gene>
    <name evidence="2" type="ORF">H171_0275</name>
</gene>
<dbReference type="InterPro" id="IPR032482">
    <property type="entry name" value="DUF5054"/>
</dbReference>
<organism evidence="2 3">
    <name type="scientific">[Clostridium] celerecrescens 18A</name>
    <dbReference type="NCBI Taxonomy" id="1286362"/>
    <lineage>
        <taxon>Bacteria</taxon>
        <taxon>Bacillati</taxon>
        <taxon>Bacillota</taxon>
        <taxon>Clostridia</taxon>
        <taxon>Lachnospirales</taxon>
        <taxon>Lachnospiraceae</taxon>
        <taxon>Lacrimispora</taxon>
    </lineage>
</organism>
<accession>A0A2M8Z062</accession>
<dbReference type="OrthoDB" id="237949at2"/>
<dbReference type="CDD" id="cd10791">
    <property type="entry name" value="GH38N_AMII_like_1"/>
    <property type="match status" value="1"/>
</dbReference>
<protein>
    <submittedName>
        <fullName evidence="2">Glycosyl hydrolase family 38</fullName>
    </submittedName>
</protein>
<dbReference type="Pfam" id="PF16477">
    <property type="entry name" value="DUF5054"/>
    <property type="match status" value="1"/>
</dbReference>
<dbReference type="EMBL" id="PGET01000001">
    <property type="protein sequence ID" value="PJJ26833.1"/>
    <property type="molecule type" value="Genomic_DNA"/>
</dbReference>
<dbReference type="InterPro" id="IPR000602">
    <property type="entry name" value="Glyco_hydro_38_N"/>
</dbReference>
<keyword evidence="2" id="KW-0378">Hydrolase</keyword>
<feature type="domain" description="Glycoside hydrolase family 38 N-terminal" evidence="1">
    <location>
        <begin position="15"/>
        <end position="206"/>
    </location>
</feature>
<name>A0A2M8Z062_9FIRM</name>
<dbReference type="AlphaFoldDB" id="A0A2M8Z062"/>
<dbReference type="Pfam" id="PF01074">
    <property type="entry name" value="Glyco_hydro_38N"/>
    <property type="match status" value="1"/>
</dbReference>
<dbReference type="GO" id="GO:0006013">
    <property type="term" value="P:mannose metabolic process"/>
    <property type="evidence" value="ECO:0007669"/>
    <property type="project" value="InterPro"/>
</dbReference>
<dbReference type="InterPro" id="IPR011330">
    <property type="entry name" value="Glyco_hydro/deAcase_b/a-brl"/>
</dbReference>
<comment type="caution">
    <text evidence="2">The sequence shown here is derived from an EMBL/GenBank/DDBJ whole genome shotgun (WGS) entry which is preliminary data.</text>
</comment>
<sequence length="692" mass="79972">MTKNEIVTNETIKRVHVVFMTHFDMGFTDLADRVLSSYIQDFIPEAIRLAADLNQDGRKRFIWTLGAFLIDRYLKKAPQAEVQNLKDAVMRGDISWHGLAFTTHTELMDADLMNFNLSYGESLDREFERKTMAAKLTDVPGHTKAMVPIMARHGIRYLHIGVNASSMNPMVPPSFVWRSGNSEILVQYSPVYGSTCYLEGMEDVLEFVFLGDNLGLPTREDVLSQLEELEKKYPGAAVEASTLDAYAGKLWERREELPVITEEIGDTWIHGIASDPVKVSGLRRLLGLKDQWKKQGKFDYEGPEFHGFMENLLMICEHTWGLDYKKHLFDFKNWKKEDFKRARKDNHVTEDMFTERNAALLHAIYKEKGVDHMESTYDQYESSYEEQRTYLREAVRLLPEVLREEARQVLVWDPAAETETWVEGGEVHPFEIVSIQDWKAAFDGSGSVVYLEKEGKVWIQSGCFGRFSYEIYGAMDTVSEYYEYNHAFKENMAWSEADFSKPGLETVEGLTNRNYTFGVRRMRRSDNGVRISLAGNPAAVSEYGCPERAWITYTFGEELLCDLWWENKDANKMPEALWFDFNFDVENPYLWKMKIMDQEISPLEVVKGGNRRQHCMEKLVYDGADGTIEIQNPDSPLVSVGGRRLYGGCLELPDMKKGFSYCLFNNKWGTNFSMWCQDNCRFRYVLSVQNKE</sequence>
<evidence type="ECO:0000259" key="1">
    <source>
        <dbReference type="Pfam" id="PF01074"/>
    </source>
</evidence>
<dbReference type="Gene3D" id="3.20.110.10">
    <property type="entry name" value="Glycoside hydrolase 38, N terminal domain"/>
    <property type="match status" value="1"/>
</dbReference>
<dbReference type="SUPFAM" id="SSF88713">
    <property type="entry name" value="Glycoside hydrolase/deacetylase"/>
    <property type="match status" value="1"/>
</dbReference>